<dbReference type="Proteomes" id="UP001500141">
    <property type="component" value="Unassembled WGS sequence"/>
</dbReference>
<reference evidence="3" key="1">
    <citation type="journal article" date="2019" name="Int. J. Syst. Evol. Microbiol.">
        <title>The Global Catalogue of Microorganisms (GCM) 10K type strain sequencing project: providing services to taxonomists for standard genome sequencing and annotation.</title>
        <authorList>
            <consortium name="The Broad Institute Genomics Platform"/>
            <consortium name="The Broad Institute Genome Sequencing Center for Infectious Disease"/>
            <person name="Wu L."/>
            <person name="Ma J."/>
        </authorList>
    </citation>
    <scope>NUCLEOTIDE SEQUENCE [LARGE SCALE GENOMIC DNA]</scope>
    <source>
        <strain evidence="3">JCM 18198</strain>
    </source>
</reference>
<evidence type="ECO:0000313" key="2">
    <source>
        <dbReference type="EMBL" id="GAA4765022.1"/>
    </source>
</evidence>
<gene>
    <name evidence="2" type="ORF">GCM10023230_13130</name>
</gene>
<evidence type="ECO:0000313" key="3">
    <source>
        <dbReference type="Proteomes" id="UP001500141"/>
    </source>
</evidence>
<keyword evidence="1" id="KW-0732">Signal</keyword>
<comment type="caution">
    <text evidence="2">The sequence shown here is derived from an EMBL/GenBank/DDBJ whole genome shotgun (WGS) entry which is preliminary data.</text>
</comment>
<proteinExistence type="predicted"/>
<accession>A0ABP8ZU72</accession>
<protein>
    <recommendedName>
        <fullName evidence="4">Entericidin</fullName>
    </recommendedName>
</protein>
<feature type="chain" id="PRO_5046379064" description="Entericidin" evidence="1">
    <location>
        <begin position="22"/>
        <end position="74"/>
    </location>
</feature>
<dbReference type="PROSITE" id="PS51257">
    <property type="entry name" value="PROKAR_LIPOPROTEIN"/>
    <property type="match status" value="1"/>
</dbReference>
<dbReference type="RefSeq" id="WP_264543648.1">
    <property type="nucleotide sequence ID" value="NZ_BAABIP010000011.1"/>
</dbReference>
<dbReference type="EMBL" id="BAABIP010000011">
    <property type="protein sequence ID" value="GAA4765022.1"/>
    <property type="molecule type" value="Genomic_DNA"/>
</dbReference>
<organism evidence="2 3">
    <name type="scientific">Flavobacterium hankyongi</name>
    <dbReference type="NCBI Taxonomy" id="1176532"/>
    <lineage>
        <taxon>Bacteria</taxon>
        <taxon>Pseudomonadati</taxon>
        <taxon>Bacteroidota</taxon>
        <taxon>Flavobacteriia</taxon>
        <taxon>Flavobacteriales</taxon>
        <taxon>Flavobacteriaceae</taxon>
        <taxon>Flavobacterium</taxon>
    </lineage>
</organism>
<sequence>MKKTILSLAFVAALMTSCKNNETATDATAETVDTAAVAVDSAATTVDTAAVAVDSAAATAPATEAAPAKEEVKK</sequence>
<feature type="signal peptide" evidence="1">
    <location>
        <begin position="1"/>
        <end position="21"/>
    </location>
</feature>
<name>A0ABP8ZU72_9FLAO</name>
<keyword evidence="3" id="KW-1185">Reference proteome</keyword>
<evidence type="ECO:0008006" key="4">
    <source>
        <dbReference type="Google" id="ProtNLM"/>
    </source>
</evidence>
<evidence type="ECO:0000256" key="1">
    <source>
        <dbReference type="SAM" id="SignalP"/>
    </source>
</evidence>